<reference evidence="3 5" key="3">
    <citation type="submission" date="2018-06" db="EMBL/GenBank/DDBJ databases">
        <authorList>
            <consortium name="Pathogen Informatics"/>
            <person name="Doyle S."/>
        </authorList>
    </citation>
    <scope>NUCLEOTIDE SEQUENCE [LARGE SCALE GENOMIC DNA]</scope>
    <source>
        <strain evidence="3 5">NCTC11653</strain>
    </source>
</reference>
<dbReference type="GO" id="GO:0016740">
    <property type="term" value="F:transferase activity"/>
    <property type="evidence" value="ECO:0007669"/>
    <property type="project" value="UniProtKB-KW"/>
</dbReference>
<dbReference type="PANTHER" id="PTHR43685:SF2">
    <property type="entry name" value="GLYCOSYLTRANSFERASE 2-LIKE DOMAIN-CONTAINING PROTEIN"/>
    <property type="match status" value="1"/>
</dbReference>
<feature type="domain" description="Glycosyltransferase 2-like" evidence="1">
    <location>
        <begin position="26"/>
        <end position="180"/>
    </location>
</feature>
<dbReference type="AlphaFoldDB" id="A0AAX2IDI7"/>
<dbReference type="InterPro" id="IPR001173">
    <property type="entry name" value="Glyco_trans_2-like"/>
</dbReference>
<dbReference type="InterPro" id="IPR029044">
    <property type="entry name" value="Nucleotide-diphossugar_trans"/>
</dbReference>
<reference evidence="4" key="2">
    <citation type="submission" date="2017-06" db="EMBL/GenBank/DDBJ databases">
        <title>Capnocytophaga spp. assemblies.</title>
        <authorList>
            <person name="Gulvik C.A."/>
        </authorList>
    </citation>
    <scope>NUCLEOTIDE SEQUENCE [LARGE SCALE GENOMIC DNA]</scope>
    <source>
        <strain evidence="4">KC1668</strain>
    </source>
</reference>
<dbReference type="RefSeq" id="WP_002678490.1">
    <property type="nucleotide sequence ID" value="NZ_CP022385.1"/>
</dbReference>
<gene>
    <name evidence="2" type="ORF">CGC55_10330</name>
    <name evidence="3" type="ORF">NCTC11653_02079</name>
</gene>
<proteinExistence type="predicted"/>
<dbReference type="Gene3D" id="3.90.550.10">
    <property type="entry name" value="Spore Coat Polysaccharide Biosynthesis Protein SpsA, Chain A"/>
    <property type="match status" value="1"/>
</dbReference>
<evidence type="ECO:0000313" key="5">
    <source>
        <dbReference type="Proteomes" id="UP000249902"/>
    </source>
</evidence>
<sequence length="336" mass="39499">MRYTAVNQIPSIAIKQGVVPEGAQITIAIPTYKRAHLLRETLESCLAQQTNFPFAIMVVDNNPERECETEQLLQEYEAIPHLFYYKNTENVGMTGNWNKLFELAQTNFVVMLHDDDLLYNDYVETLGLILKKIDYKVDSIYLEKQTFDIKEHIPIKKVNNVKTFRLKPYDFQFDNIANITGALFKKETLIALDGFDDAYYPCSDYELYVRLASKGISHKILGYSTLYRISENESIKFSTALQMIESNKKIIKGITKNYLFIYQWFLKHFFKAYDCFYIKGYKSYFKVNDPQVDTYIEEKETKIQFIDRLAFKLGMLMAYKIFPLLKRKKIIELNNL</sequence>
<evidence type="ECO:0000259" key="1">
    <source>
        <dbReference type="Pfam" id="PF00535"/>
    </source>
</evidence>
<dbReference type="SUPFAM" id="SSF53448">
    <property type="entry name" value="Nucleotide-diphospho-sugar transferases"/>
    <property type="match status" value="1"/>
</dbReference>
<reference evidence="2" key="1">
    <citation type="journal article" date="2017" name="Genome Announc.">
        <title>Twelve Complete Reference Genomes of Clinical Isolates in the Capnocytophaga Genus.</title>
        <authorList>
            <person name="Villarma A."/>
            <person name="Gulvik C.A."/>
            <person name="Rowe L.A."/>
            <person name="Sheth M."/>
            <person name="Juieng P."/>
            <person name="Nicholson A.C."/>
            <person name="Loparev V.N."/>
            <person name="McQuiston J.R."/>
        </authorList>
    </citation>
    <scope>NUCLEOTIDE SEQUENCE</scope>
    <source>
        <strain evidence="2">KC1668</strain>
    </source>
</reference>
<dbReference type="EMBL" id="UAVP01000009">
    <property type="protein sequence ID" value="SQA76157.1"/>
    <property type="molecule type" value="Genomic_DNA"/>
</dbReference>
<name>A0AAX2IDI7_CAPSP</name>
<evidence type="ECO:0000313" key="3">
    <source>
        <dbReference type="EMBL" id="SQA76157.1"/>
    </source>
</evidence>
<dbReference type="InterPro" id="IPR050834">
    <property type="entry name" value="Glycosyltransf_2"/>
</dbReference>
<dbReference type="EMBL" id="CP022385">
    <property type="protein sequence ID" value="ATA84870.1"/>
    <property type="molecule type" value="Genomic_DNA"/>
</dbReference>
<evidence type="ECO:0000313" key="2">
    <source>
        <dbReference type="EMBL" id="ATA84870.1"/>
    </source>
</evidence>
<protein>
    <submittedName>
        <fullName evidence="3">Glycosyl transferase family 2</fullName>
    </submittedName>
    <submittedName>
        <fullName evidence="2">Glycosyltransferase family 2 protein</fullName>
    </submittedName>
</protein>
<evidence type="ECO:0000313" key="4">
    <source>
        <dbReference type="Proteomes" id="UP000217301"/>
    </source>
</evidence>
<dbReference type="Proteomes" id="UP000249902">
    <property type="component" value="Unassembled WGS sequence"/>
</dbReference>
<dbReference type="Proteomes" id="UP000217301">
    <property type="component" value="Chromosome"/>
</dbReference>
<keyword evidence="4" id="KW-1185">Reference proteome</keyword>
<accession>A0AAX2IDI7</accession>
<organism evidence="3 5">
    <name type="scientific">Capnocytophaga sputigena</name>
    <dbReference type="NCBI Taxonomy" id="1019"/>
    <lineage>
        <taxon>Bacteria</taxon>
        <taxon>Pseudomonadati</taxon>
        <taxon>Bacteroidota</taxon>
        <taxon>Flavobacteriia</taxon>
        <taxon>Flavobacteriales</taxon>
        <taxon>Flavobacteriaceae</taxon>
        <taxon>Capnocytophaga</taxon>
    </lineage>
</organism>
<keyword evidence="3" id="KW-0808">Transferase</keyword>
<dbReference type="Pfam" id="PF00535">
    <property type="entry name" value="Glycos_transf_2"/>
    <property type="match status" value="1"/>
</dbReference>
<dbReference type="KEGG" id="cspu:CGC55_10330"/>
<dbReference type="PANTHER" id="PTHR43685">
    <property type="entry name" value="GLYCOSYLTRANSFERASE"/>
    <property type="match status" value="1"/>
</dbReference>
<dbReference type="CDD" id="cd00761">
    <property type="entry name" value="Glyco_tranf_GTA_type"/>
    <property type="match status" value="1"/>
</dbReference>